<dbReference type="GO" id="GO:0016020">
    <property type="term" value="C:membrane"/>
    <property type="evidence" value="ECO:0007669"/>
    <property type="project" value="UniProtKB-SubCell"/>
</dbReference>
<protein>
    <recommendedName>
        <fullName evidence="7">MANSC domain-containing protein</fullName>
    </recommendedName>
</protein>
<evidence type="ECO:0000256" key="3">
    <source>
        <dbReference type="ARBA" id="ARBA00023180"/>
    </source>
</evidence>
<keyword evidence="9" id="KW-1185">Reference proteome</keyword>
<evidence type="ECO:0000259" key="7">
    <source>
        <dbReference type="Pfam" id="PF23597"/>
    </source>
</evidence>
<sequence>MRIVPAGVFLLTQIISYCWCSVRISKNQWSPGFLSQASQLSCEPGAVQHNVTFLHGTKSGSFTKLGKVSDLEVCMLLCCELERCQAAFLAGNYCYSVTCFTTNHCATAPALNNKWQPAVAFVKRINKVVHVQPVSKDSQDDVPKTDGTAGEGRGSKAEASWNNGVEDQSKKFHLKTFFKEEGKQKEGKSKGAGLTITAEGKADGVAQTQRYSSKHNLVSAAVATCLLAFILSGCAVAAAKIRKRKESVLDYTPVPDTGE</sequence>
<dbReference type="Proteomes" id="UP001249851">
    <property type="component" value="Unassembled WGS sequence"/>
</dbReference>
<feature type="chain" id="PRO_5042099930" description="MANSC domain-containing protein" evidence="6">
    <location>
        <begin position="21"/>
        <end position="259"/>
    </location>
</feature>
<dbReference type="InterPro" id="IPR013980">
    <property type="entry name" value="MANSC_dom"/>
</dbReference>
<feature type="transmembrane region" description="Helical" evidence="5">
    <location>
        <begin position="217"/>
        <end position="239"/>
    </location>
</feature>
<evidence type="ECO:0000256" key="2">
    <source>
        <dbReference type="ARBA" id="ARBA00023136"/>
    </source>
</evidence>
<reference evidence="8" key="2">
    <citation type="journal article" date="2023" name="Science">
        <title>Genomic signatures of disease resistance in endangered staghorn corals.</title>
        <authorList>
            <person name="Vollmer S.V."/>
            <person name="Selwyn J.D."/>
            <person name="Despard B.A."/>
            <person name="Roesel C.L."/>
        </authorList>
    </citation>
    <scope>NUCLEOTIDE SEQUENCE</scope>
    <source>
        <strain evidence="8">K2</strain>
    </source>
</reference>
<keyword evidence="5" id="KW-0812">Transmembrane</keyword>
<dbReference type="PANTHER" id="PTHR46182">
    <property type="entry name" value="FI19480P1"/>
    <property type="match status" value="1"/>
</dbReference>
<name>A0AAD9R560_ACRCE</name>
<evidence type="ECO:0000256" key="4">
    <source>
        <dbReference type="SAM" id="MobiDB-lite"/>
    </source>
</evidence>
<dbReference type="GO" id="GO:0001764">
    <property type="term" value="P:neuron migration"/>
    <property type="evidence" value="ECO:0007669"/>
    <property type="project" value="TreeGrafter"/>
</dbReference>
<gene>
    <name evidence="8" type="ORF">P5673_002070</name>
</gene>
<comment type="subcellular location">
    <subcellularLocation>
        <location evidence="1">Membrane</location>
    </subcellularLocation>
</comment>
<proteinExistence type="predicted"/>
<feature type="region of interest" description="Disordered" evidence="4">
    <location>
        <begin position="133"/>
        <end position="162"/>
    </location>
</feature>
<dbReference type="GO" id="GO:0031410">
    <property type="term" value="C:cytoplasmic vesicle"/>
    <property type="evidence" value="ECO:0007669"/>
    <property type="project" value="TreeGrafter"/>
</dbReference>
<evidence type="ECO:0000313" key="9">
    <source>
        <dbReference type="Proteomes" id="UP001249851"/>
    </source>
</evidence>
<comment type="caution">
    <text evidence="8">The sequence shown here is derived from an EMBL/GenBank/DDBJ whole genome shotgun (WGS) entry which is preliminary data.</text>
</comment>
<dbReference type="AlphaFoldDB" id="A0AAD9R560"/>
<feature type="signal peptide" evidence="6">
    <location>
        <begin position="1"/>
        <end position="20"/>
    </location>
</feature>
<feature type="domain" description="MANSC" evidence="7">
    <location>
        <begin position="41"/>
        <end position="124"/>
    </location>
</feature>
<organism evidence="8 9">
    <name type="scientific">Acropora cervicornis</name>
    <name type="common">Staghorn coral</name>
    <dbReference type="NCBI Taxonomy" id="6130"/>
    <lineage>
        <taxon>Eukaryota</taxon>
        <taxon>Metazoa</taxon>
        <taxon>Cnidaria</taxon>
        <taxon>Anthozoa</taxon>
        <taxon>Hexacorallia</taxon>
        <taxon>Scleractinia</taxon>
        <taxon>Astrocoeniina</taxon>
        <taxon>Acroporidae</taxon>
        <taxon>Acropora</taxon>
    </lineage>
</organism>
<keyword evidence="3" id="KW-0325">Glycoprotein</keyword>
<evidence type="ECO:0000256" key="6">
    <source>
        <dbReference type="SAM" id="SignalP"/>
    </source>
</evidence>
<dbReference type="InterPro" id="IPR029865">
    <property type="entry name" value="KIAA0319-like"/>
</dbReference>
<evidence type="ECO:0000313" key="8">
    <source>
        <dbReference type="EMBL" id="KAK2573040.1"/>
    </source>
</evidence>
<keyword evidence="2 5" id="KW-0472">Membrane</keyword>
<dbReference type="Pfam" id="PF23597">
    <property type="entry name" value="KIAA0319_N"/>
    <property type="match status" value="1"/>
</dbReference>
<keyword evidence="5" id="KW-1133">Transmembrane helix</keyword>
<dbReference type="PANTHER" id="PTHR46182:SF2">
    <property type="entry name" value="FI19480P1"/>
    <property type="match status" value="1"/>
</dbReference>
<accession>A0AAD9R560</accession>
<evidence type="ECO:0000256" key="1">
    <source>
        <dbReference type="ARBA" id="ARBA00004370"/>
    </source>
</evidence>
<reference evidence="8" key="1">
    <citation type="journal article" date="2023" name="G3 (Bethesda)">
        <title>Whole genome assembly and annotation of the endangered Caribbean coral Acropora cervicornis.</title>
        <authorList>
            <person name="Selwyn J.D."/>
            <person name="Vollmer S.V."/>
        </authorList>
    </citation>
    <scope>NUCLEOTIDE SEQUENCE</scope>
    <source>
        <strain evidence="8">K2</strain>
    </source>
</reference>
<keyword evidence="6" id="KW-0732">Signal</keyword>
<evidence type="ECO:0000256" key="5">
    <source>
        <dbReference type="SAM" id="Phobius"/>
    </source>
</evidence>
<dbReference type="EMBL" id="JARQWQ010000003">
    <property type="protein sequence ID" value="KAK2573040.1"/>
    <property type="molecule type" value="Genomic_DNA"/>
</dbReference>